<dbReference type="GO" id="GO:0009252">
    <property type="term" value="P:peptidoglycan biosynthetic process"/>
    <property type="evidence" value="ECO:0007669"/>
    <property type="project" value="UniProtKB-UniRule"/>
</dbReference>
<keyword evidence="2 3" id="KW-0131">Cell cycle</keyword>
<dbReference type="GO" id="GO:0071555">
    <property type="term" value="P:cell wall organization"/>
    <property type="evidence" value="ECO:0007669"/>
    <property type="project" value="UniProtKB-KW"/>
</dbReference>
<organism evidence="6 7">
    <name type="scientific">Methylophaga lonarensis MPL</name>
    <dbReference type="NCBI Taxonomy" id="1286106"/>
    <lineage>
        <taxon>Bacteria</taxon>
        <taxon>Pseudomonadati</taxon>
        <taxon>Pseudomonadota</taxon>
        <taxon>Gammaproteobacteria</taxon>
        <taxon>Thiotrichales</taxon>
        <taxon>Piscirickettsiaceae</taxon>
        <taxon>Methylophaga</taxon>
    </lineage>
</organism>
<dbReference type="SUPFAM" id="SSF63418">
    <property type="entry name" value="MurE/MurF N-terminal domain"/>
    <property type="match status" value="1"/>
</dbReference>
<feature type="domain" description="Mur ligase central" evidence="5">
    <location>
        <begin position="115"/>
        <end position="317"/>
    </location>
</feature>
<keyword evidence="2" id="KW-0067">ATP-binding</keyword>
<comment type="subcellular location">
    <subcellularLocation>
        <location evidence="2 3">Cytoplasm</location>
    </subcellularLocation>
</comment>
<keyword evidence="2 6" id="KW-0436">Ligase</keyword>
<comment type="PTM">
    <text evidence="2">Carboxylation is probably crucial for Mg(2+) binding and, consequently, for the gamma-phosphate positioning of ATP.</text>
</comment>
<dbReference type="NCBIfam" id="NF001124">
    <property type="entry name" value="PRK00139.1-2"/>
    <property type="match status" value="1"/>
</dbReference>
<comment type="cofactor">
    <cofactor evidence="2">
        <name>Mg(2+)</name>
        <dbReference type="ChEBI" id="CHEBI:18420"/>
    </cofactor>
</comment>
<feature type="binding site" evidence="2">
    <location>
        <begin position="415"/>
        <end position="418"/>
    </location>
    <ligand>
        <name>meso-2,6-diaminopimelate</name>
        <dbReference type="ChEBI" id="CHEBI:57791"/>
    </ligand>
</feature>
<dbReference type="NCBIfam" id="TIGR01085">
    <property type="entry name" value="murE"/>
    <property type="match status" value="1"/>
</dbReference>
<dbReference type="GO" id="GO:0008765">
    <property type="term" value="F:UDP-N-acetylmuramoylalanyl-D-glutamate-2,6-diaminopimelate ligase activity"/>
    <property type="evidence" value="ECO:0007669"/>
    <property type="project" value="UniProtKB-UniRule"/>
</dbReference>
<comment type="similarity">
    <text evidence="1 2">Belongs to the MurCDEF family. MurE subfamily.</text>
</comment>
<dbReference type="InterPro" id="IPR004101">
    <property type="entry name" value="Mur_ligase_C"/>
</dbReference>
<feature type="binding site" evidence="2">
    <location>
        <position position="26"/>
    </location>
    <ligand>
        <name>UDP-N-acetyl-alpha-D-muramoyl-L-alanyl-D-glutamate</name>
        <dbReference type="ChEBI" id="CHEBI:83900"/>
    </ligand>
</feature>
<protein>
    <recommendedName>
        <fullName evidence="2">UDP-N-acetylmuramoyl-L-alanyl-D-glutamate--2,6-diaminopimelate ligase</fullName>
        <ecNumber evidence="2">6.3.2.13</ecNumber>
    </recommendedName>
    <alternativeName>
        <fullName evidence="2">Meso-A2pm-adding enzyme</fullName>
    </alternativeName>
    <alternativeName>
        <fullName evidence="2">Meso-diaminopimelate-adding enzyme</fullName>
    </alternativeName>
    <alternativeName>
        <fullName evidence="2">UDP-MurNAc-L-Ala-D-Glu:meso-diaminopimelate ligase</fullName>
    </alternativeName>
    <alternativeName>
        <fullName evidence="2">UDP-MurNAc-tripeptide synthetase</fullName>
    </alternativeName>
    <alternativeName>
        <fullName evidence="2">UDP-N-acetylmuramyl-tripeptide synthetase</fullName>
    </alternativeName>
</protein>
<name>M7NX47_9GAMM</name>
<evidence type="ECO:0000259" key="5">
    <source>
        <dbReference type="Pfam" id="PF08245"/>
    </source>
</evidence>
<keyword evidence="2" id="KW-0460">Magnesium</keyword>
<evidence type="ECO:0000313" key="6">
    <source>
        <dbReference type="EMBL" id="EMR13338.1"/>
    </source>
</evidence>
<dbReference type="Proteomes" id="UP000012019">
    <property type="component" value="Unassembled WGS sequence"/>
</dbReference>
<feature type="binding site" evidence="2">
    <location>
        <position position="28"/>
    </location>
    <ligand>
        <name>UDP-N-acetyl-alpha-D-muramoyl-L-alanyl-D-glutamate</name>
        <dbReference type="ChEBI" id="CHEBI:83900"/>
    </ligand>
</feature>
<keyword evidence="2 3" id="KW-0133">Cell shape</keyword>
<dbReference type="GO" id="GO:0000287">
    <property type="term" value="F:magnesium ion binding"/>
    <property type="evidence" value="ECO:0007669"/>
    <property type="project" value="UniProtKB-UniRule"/>
</dbReference>
<dbReference type="GO" id="GO:0005524">
    <property type="term" value="F:ATP binding"/>
    <property type="evidence" value="ECO:0007669"/>
    <property type="project" value="UniProtKB-UniRule"/>
</dbReference>
<dbReference type="RefSeq" id="WP_009726126.1">
    <property type="nucleotide sequence ID" value="NZ_APHR01000027.1"/>
</dbReference>
<comment type="caution">
    <text evidence="6">The sequence shown here is derived from an EMBL/GenBank/DDBJ whole genome shotgun (WGS) entry which is preliminary data.</text>
</comment>
<gene>
    <name evidence="2 6" type="primary">murE</name>
    <name evidence="6" type="ORF">MPL1_05604</name>
</gene>
<feature type="binding site" evidence="2">
    <location>
        <position position="186"/>
    </location>
    <ligand>
        <name>UDP-N-acetyl-alpha-D-muramoyl-L-alanyl-D-glutamate</name>
        <dbReference type="ChEBI" id="CHEBI:83900"/>
    </ligand>
</feature>
<feature type="short sequence motif" description="Meso-diaminopimelate recognition motif" evidence="2">
    <location>
        <begin position="415"/>
        <end position="418"/>
    </location>
</feature>
<comment type="function">
    <text evidence="2">Catalyzes the addition of meso-diaminopimelic acid to the nucleotide precursor UDP-N-acetylmuramoyl-L-alanyl-D-glutamate (UMAG) in the biosynthesis of bacterial cell-wall peptidoglycan.</text>
</comment>
<keyword evidence="2 3" id="KW-0573">Peptidoglycan synthesis</keyword>
<feature type="binding site" evidence="2">
    <location>
        <position position="194"/>
    </location>
    <ligand>
        <name>UDP-N-acetyl-alpha-D-muramoyl-L-alanyl-D-glutamate</name>
        <dbReference type="ChEBI" id="CHEBI:83900"/>
    </ligand>
</feature>
<dbReference type="SUPFAM" id="SSF53244">
    <property type="entry name" value="MurD-like peptide ligases, peptide-binding domain"/>
    <property type="match status" value="1"/>
</dbReference>
<dbReference type="Pfam" id="PF08245">
    <property type="entry name" value="Mur_ligase_M"/>
    <property type="match status" value="1"/>
</dbReference>
<accession>M7NX47</accession>
<dbReference type="EC" id="6.3.2.13" evidence="2"/>
<evidence type="ECO:0000313" key="7">
    <source>
        <dbReference type="Proteomes" id="UP000012019"/>
    </source>
</evidence>
<dbReference type="Pfam" id="PF02875">
    <property type="entry name" value="Mur_ligase_C"/>
    <property type="match status" value="1"/>
</dbReference>
<feature type="binding site" evidence="2">
    <location>
        <position position="192"/>
    </location>
    <ligand>
        <name>UDP-N-acetyl-alpha-D-muramoyl-L-alanyl-D-glutamate</name>
        <dbReference type="ChEBI" id="CHEBI:83900"/>
    </ligand>
</feature>
<keyword evidence="2" id="KW-0963">Cytoplasm</keyword>
<dbReference type="SUPFAM" id="SSF53623">
    <property type="entry name" value="MurD-like peptide ligases, catalytic domain"/>
    <property type="match status" value="1"/>
</dbReference>
<keyword evidence="2" id="KW-0547">Nucleotide-binding</keyword>
<keyword evidence="7" id="KW-1185">Reference proteome</keyword>
<dbReference type="InterPro" id="IPR005761">
    <property type="entry name" value="UDP-N-AcMur-Glu-dNH2Pim_ligase"/>
</dbReference>
<dbReference type="InterPro" id="IPR036615">
    <property type="entry name" value="Mur_ligase_C_dom_sf"/>
</dbReference>
<sequence>MNKSLSTLFEGLVTVSEDLHIANITLDSRKVVSGSLFFALAKQAEQRQAHLQQALQQGAVAVAFSSEQVLTSTEKALVDEYAVEAIAVAGLEHQVSEIAARFYDRPSASLKVIAVTGTNGKTSVTHYIAEALEKLNFPCALIGTLGHGRLPTLRDNGMTTPDPISVQAILAECVAAGVDYVALEASSHALDQGRLNAVEIDIAVFTNLTRDHLDYHLNMQAYAESKMRLFKMPSVQTAIVNLDDEMGRRIQSECQPHMRVLGYSIQQQADAVLQAKQVIPKHDGIEFELVSEQHQTSIQTALLGAFNVANLLATAAVLKALEISPDQISKVLSDCHSVTGRMQATTGLAAPTVVIDYAHTPDALKQVLTALRWHAIDQADLWCVFGCGGDRDRGKRPEMGMIAEQQADHLVITDDNPRYEASQQIIDDILSGCRDPQQIHVQADRGKAIQFAVQRAAQKDIVLIAGKGHETTQEIAGVKYPFNDMQIVSQILQSPNRECLL</sequence>
<dbReference type="GO" id="GO:0005737">
    <property type="term" value="C:cytoplasm"/>
    <property type="evidence" value="ECO:0007669"/>
    <property type="project" value="UniProtKB-SubCell"/>
</dbReference>
<feature type="binding site" evidence="2">
    <location>
        <position position="391"/>
    </location>
    <ligand>
        <name>meso-2,6-diaminopimelate</name>
        <dbReference type="ChEBI" id="CHEBI:57791"/>
    </ligand>
</feature>
<comment type="catalytic activity">
    <reaction evidence="2">
        <text>UDP-N-acetyl-alpha-D-muramoyl-L-alanyl-D-glutamate + meso-2,6-diaminopimelate + ATP = UDP-N-acetyl-alpha-D-muramoyl-L-alanyl-gamma-D-glutamyl-meso-2,6-diaminopimelate + ADP + phosphate + H(+)</text>
        <dbReference type="Rhea" id="RHEA:23676"/>
        <dbReference type="ChEBI" id="CHEBI:15378"/>
        <dbReference type="ChEBI" id="CHEBI:30616"/>
        <dbReference type="ChEBI" id="CHEBI:43474"/>
        <dbReference type="ChEBI" id="CHEBI:57791"/>
        <dbReference type="ChEBI" id="CHEBI:83900"/>
        <dbReference type="ChEBI" id="CHEBI:83905"/>
        <dbReference type="ChEBI" id="CHEBI:456216"/>
        <dbReference type="EC" id="6.3.2.13"/>
    </reaction>
</comment>
<dbReference type="PANTHER" id="PTHR23135:SF4">
    <property type="entry name" value="UDP-N-ACETYLMURAMOYL-L-ALANYL-D-GLUTAMATE--2,6-DIAMINOPIMELATE LIGASE MURE HOMOLOG, CHLOROPLASTIC"/>
    <property type="match status" value="1"/>
</dbReference>
<dbReference type="GO" id="GO:0051301">
    <property type="term" value="P:cell division"/>
    <property type="evidence" value="ECO:0007669"/>
    <property type="project" value="UniProtKB-KW"/>
</dbReference>
<feature type="binding site" evidence="2">
    <location>
        <position position="466"/>
    </location>
    <ligand>
        <name>meso-2,6-diaminopimelate</name>
        <dbReference type="ChEBI" id="CHEBI:57791"/>
    </ligand>
</feature>
<proteinExistence type="inferred from homology"/>
<feature type="binding site" evidence="2">
    <location>
        <position position="470"/>
    </location>
    <ligand>
        <name>meso-2,6-diaminopimelate</name>
        <dbReference type="ChEBI" id="CHEBI:57791"/>
    </ligand>
</feature>
<feature type="modified residue" description="N6-carboxylysine" evidence="2">
    <location>
        <position position="226"/>
    </location>
</feature>
<evidence type="ECO:0000259" key="4">
    <source>
        <dbReference type="Pfam" id="PF02875"/>
    </source>
</evidence>
<reference evidence="6 7" key="1">
    <citation type="journal article" date="2013" name="Genome Announc.">
        <title>Draft Genome Sequence of Methylophaga lonarensis MPLT, a Haloalkaliphilic (Non-Methane-Utilizing) Methylotroph.</title>
        <authorList>
            <person name="Shetty S.A."/>
            <person name="Marathe N.P."/>
            <person name="Munot H."/>
            <person name="Antony C.P."/>
            <person name="Dhotre D.P."/>
            <person name="Murrell J.C."/>
            <person name="Shouche Y.S."/>
        </authorList>
    </citation>
    <scope>NUCLEOTIDE SEQUENCE [LARGE SCALE GENOMIC DNA]</scope>
    <source>
        <strain evidence="6 7">MPL</strain>
    </source>
</reference>
<keyword evidence="2 3" id="KW-0961">Cell wall biogenesis/degradation</keyword>
<dbReference type="NCBIfam" id="NF001126">
    <property type="entry name" value="PRK00139.1-4"/>
    <property type="match status" value="1"/>
</dbReference>
<comment type="pathway">
    <text evidence="2 3">Cell wall biogenesis; peptidoglycan biosynthesis.</text>
</comment>
<evidence type="ECO:0000256" key="2">
    <source>
        <dbReference type="HAMAP-Rule" id="MF_00208"/>
    </source>
</evidence>
<comment type="caution">
    <text evidence="2">Lacks conserved residue(s) required for the propagation of feature annotation.</text>
</comment>
<dbReference type="GO" id="GO:0008360">
    <property type="term" value="P:regulation of cell shape"/>
    <property type="evidence" value="ECO:0007669"/>
    <property type="project" value="UniProtKB-KW"/>
</dbReference>
<evidence type="ECO:0000256" key="3">
    <source>
        <dbReference type="RuleBase" id="RU004135"/>
    </source>
</evidence>
<dbReference type="AlphaFoldDB" id="M7NX47"/>
<dbReference type="Gene3D" id="3.40.1190.10">
    <property type="entry name" value="Mur-like, catalytic domain"/>
    <property type="match status" value="1"/>
</dbReference>
<dbReference type="Gene3D" id="3.90.190.20">
    <property type="entry name" value="Mur ligase, C-terminal domain"/>
    <property type="match status" value="1"/>
</dbReference>
<dbReference type="OrthoDB" id="9800958at2"/>
<dbReference type="HAMAP" id="MF_00208">
    <property type="entry name" value="MurE"/>
    <property type="match status" value="1"/>
</dbReference>
<feature type="binding site" evidence="2">
    <location>
        <begin position="159"/>
        <end position="160"/>
    </location>
    <ligand>
        <name>UDP-N-acetyl-alpha-D-muramoyl-L-alanyl-D-glutamate</name>
        <dbReference type="ChEBI" id="CHEBI:83900"/>
    </ligand>
</feature>
<dbReference type="eggNOG" id="COG0769">
    <property type="taxonomic scope" value="Bacteria"/>
</dbReference>
<keyword evidence="2 3" id="KW-0132">Cell division</keyword>
<dbReference type="EMBL" id="APHR01000027">
    <property type="protein sequence ID" value="EMR13338.1"/>
    <property type="molecule type" value="Genomic_DNA"/>
</dbReference>
<dbReference type="PANTHER" id="PTHR23135">
    <property type="entry name" value="MUR LIGASE FAMILY MEMBER"/>
    <property type="match status" value="1"/>
</dbReference>
<dbReference type="InterPro" id="IPR036565">
    <property type="entry name" value="Mur-like_cat_sf"/>
</dbReference>
<feature type="binding site" evidence="2">
    <location>
        <begin position="117"/>
        <end position="123"/>
    </location>
    <ligand>
        <name>ATP</name>
        <dbReference type="ChEBI" id="CHEBI:30616"/>
    </ligand>
</feature>
<dbReference type="Gene3D" id="3.40.1390.10">
    <property type="entry name" value="MurE/MurF, N-terminal domain"/>
    <property type="match status" value="1"/>
</dbReference>
<dbReference type="PATRIC" id="fig|1286106.3.peg.1123"/>
<dbReference type="UniPathway" id="UPA00219"/>
<dbReference type="InterPro" id="IPR013221">
    <property type="entry name" value="Mur_ligase_cen"/>
</dbReference>
<dbReference type="InterPro" id="IPR035911">
    <property type="entry name" value="MurE/MurF_N"/>
</dbReference>
<dbReference type="STRING" id="1286106.MPL1_05604"/>
<feature type="domain" description="Mur ligase C-terminal" evidence="4">
    <location>
        <begin position="340"/>
        <end position="468"/>
    </location>
</feature>
<evidence type="ECO:0000256" key="1">
    <source>
        <dbReference type="ARBA" id="ARBA00005898"/>
    </source>
</evidence>